<dbReference type="PANTHER" id="PTHR42945:SF1">
    <property type="entry name" value="HISTIDINE BIOSYNTHESIS BIFUNCTIONAL PROTEIN HIS7"/>
    <property type="match status" value="1"/>
</dbReference>
<evidence type="ECO:0000256" key="6">
    <source>
        <dbReference type="ARBA" id="ARBA00008299"/>
    </source>
</evidence>
<feature type="binding site" evidence="11">
    <location>
        <position position="94"/>
    </location>
    <ligand>
        <name>Zn(2+)</name>
        <dbReference type="ChEBI" id="CHEBI:29105"/>
        <note>ligand shared between dimeric partners</note>
    </ligand>
</feature>
<comment type="subunit">
    <text evidence="11">Homodimer.</text>
</comment>
<comment type="subcellular location">
    <subcellularLocation>
        <location evidence="11">Cytoplasm</location>
    </subcellularLocation>
</comment>
<keyword evidence="11" id="KW-0862">Zinc</keyword>
<evidence type="ECO:0000256" key="2">
    <source>
        <dbReference type="ARBA" id="ARBA00001460"/>
    </source>
</evidence>
<dbReference type="RefSeq" id="WP_013255444.1">
    <property type="nucleotide sequence ID" value="NC_014364.1"/>
</dbReference>
<feature type="domain" description="Phosphoribosyl-AMP cyclohydrolase" evidence="13">
    <location>
        <begin position="46"/>
        <end position="119"/>
    </location>
</feature>
<dbReference type="NCBIfam" id="NF000768">
    <property type="entry name" value="PRK00051.1"/>
    <property type="match status" value="1"/>
</dbReference>
<evidence type="ECO:0000256" key="1">
    <source>
        <dbReference type="ARBA" id="ARBA00000024"/>
    </source>
</evidence>
<evidence type="ECO:0000313" key="15">
    <source>
        <dbReference type="Proteomes" id="UP000002318"/>
    </source>
</evidence>
<evidence type="ECO:0000256" key="8">
    <source>
        <dbReference type="ARBA" id="ARBA00022605"/>
    </source>
</evidence>
<gene>
    <name evidence="11" type="primary">hisI</name>
    <name evidence="14" type="ordered locus">Spirs_2882</name>
</gene>
<proteinExistence type="inferred from homology"/>
<name>E1R2A0_SEDSS</name>
<evidence type="ECO:0000313" key="14">
    <source>
        <dbReference type="EMBL" id="ADK81985.1"/>
    </source>
</evidence>
<feature type="binding site" evidence="11">
    <location>
        <position position="117"/>
    </location>
    <ligand>
        <name>Zn(2+)</name>
        <dbReference type="ChEBI" id="CHEBI:29105"/>
        <note>ligand shared between dimeric partners</note>
    </ligand>
</feature>
<keyword evidence="9 11" id="KW-0378">Hydrolase</keyword>
<organism evidence="14 15">
    <name type="scientific">Sediminispirochaeta smaragdinae (strain DSM 11293 / JCM 15392 / SEBR 4228)</name>
    <name type="common">Spirochaeta smaragdinae</name>
    <dbReference type="NCBI Taxonomy" id="573413"/>
    <lineage>
        <taxon>Bacteria</taxon>
        <taxon>Pseudomonadati</taxon>
        <taxon>Spirochaetota</taxon>
        <taxon>Spirochaetia</taxon>
        <taxon>Spirochaetales</taxon>
        <taxon>Spirochaetaceae</taxon>
        <taxon>Sediminispirochaeta</taxon>
    </lineage>
</organism>
<feature type="compositionally biased region" description="Basic and acidic residues" evidence="12">
    <location>
        <begin position="1"/>
        <end position="11"/>
    </location>
</feature>
<keyword evidence="11" id="KW-0460">Magnesium</keyword>
<evidence type="ECO:0000259" key="13">
    <source>
        <dbReference type="Pfam" id="PF01502"/>
    </source>
</evidence>
<sequence length="124" mass="13950">MEKQYNPREFHPPLSGAGPKEAIDFEKGGGLVPAVVQEWGTGMVLMLAWVNKEALFLSMETGYAHYYSRSRNKLWKKGETSGHIQKIREILIDCDGDTILYIVEQTGPACHTGAKSCFFRRLSN</sequence>
<feature type="binding site" evidence="11">
    <location>
        <position position="97"/>
    </location>
    <ligand>
        <name>Mg(2+)</name>
        <dbReference type="ChEBI" id="CHEBI:18420"/>
    </ligand>
</feature>
<feature type="binding site" evidence="11">
    <location>
        <position position="110"/>
    </location>
    <ligand>
        <name>Zn(2+)</name>
        <dbReference type="ChEBI" id="CHEBI:29105"/>
        <note>ligand shared between dimeric partners</note>
    </ligand>
</feature>
<keyword evidence="8 11" id="KW-0028">Amino-acid biosynthesis</keyword>
<feature type="binding site" evidence="11">
    <location>
        <position position="95"/>
    </location>
    <ligand>
        <name>Mg(2+)</name>
        <dbReference type="ChEBI" id="CHEBI:18420"/>
    </ligand>
</feature>
<protein>
    <recommendedName>
        <fullName evidence="11">Phosphoribosyl-AMP cyclohydrolase</fullName>
        <shortName evidence="11">PRA-CH</shortName>
        <ecNumber evidence="11">3.5.4.19</ecNumber>
    </recommendedName>
</protein>
<keyword evidence="15" id="KW-1185">Reference proteome</keyword>
<dbReference type="InterPro" id="IPR038019">
    <property type="entry name" value="PRib_AMP_CycHydrolase_sf"/>
</dbReference>
<dbReference type="OrthoDB" id="9795769at2"/>
<comment type="function">
    <text evidence="11">Catalyzes the hydrolysis of the adenine ring of phosphoribosyl-AMP.</text>
</comment>
<dbReference type="AlphaFoldDB" id="E1R2A0"/>
<dbReference type="GO" id="GO:0005737">
    <property type="term" value="C:cytoplasm"/>
    <property type="evidence" value="ECO:0007669"/>
    <property type="project" value="UniProtKB-SubCell"/>
</dbReference>
<dbReference type="Pfam" id="PF01502">
    <property type="entry name" value="PRA-CH"/>
    <property type="match status" value="1"/>
</dbReference>
<dbReference type="HAMAP" id="MF_01021">
    <property type="entry name" value="HisI"/>
    <property type="match status" value="1"/>
</dbReference>
<evidence type="ECO:0000256" key="10">
    <source>
        <dbReference type="ARBA" id="ARBA00023102"/>
    </source>
</evidence>
<comment type="pathway">
    <text evidence="4">Amino-acid biosynthesis; L-histidine biosynthesis; L-histidine from 5-phospho-alpha-D-ribose 1-diphosphate: step 2/9.</text>
</comment>
<evidence type="ECO:0000256" key="9">
    <source>
        <dbReference type="ARBA" id="ARBA00022801"/>
    </source>
</evidence>
<keyword evidence="11" id="KW-0479">Metal-binding</keyword>
<dbReference type="STRING" id="573413.Spirs_2882"/>
<evidence type="ECO:0000256" key="12">
    <source>
        <dbReference type="SAM" id="MobiDB-lite"/>
    </source>
</evidence>
<dbReference type="HOGENOM" id="CLU_048577_5_3_12"/>
<dbReference type="FunFam" id="3.10.20.810:FF:000001">
    <property type="entry name" value="Histidine biosynthesis bifunctional protein HisIE"/>
    <property type="match status" value="1"/>
</dbReference>
<dbReference type="GO" id="GO:0000105">
    <property type="term" value="P:L-histidine biosynthetic process"/>
    <property type="evidence" value="ECO:0007669"/>
    <property type="project" value="UniProtKB-UniRule"/>
</dbReference>
<evidence type="ECO:0000256" key="7">
    <source>
        <dbReference type="ARBA" id="ARBA00022490"/>
    </source>
</evidence>
<dbReference type="SUPFAM" id="SSF141734">
    <property type="entry name" value="HisI-like"/>
    <property type="match status" value="1"/>
</dbReference>
<feature type="binding site" evidence="11">
    <location>
        <position position="93"/>
    </location>
    <ligand>
        <name>Mg(2+)</name>
        <dbReference type="ChEBI" id="CHEBI:18420"/>
    </ligand>
</feature>
<comment type="catalytic activity">
    <reaction evidence="1 11">
        <text>1-(5-phospho-beta-D-ribosyl)-5'-AMP + H2O = 1-(5-phospho-beta-D-ribosyl)-5-[(5-phospho-beta-D-ribosylamino)methylideneamino]imidazole-4-carboxamide</text>
        <dbReference type="Rhea" id="RHEA:20049"/>
        <dbReference type="ChEBI" id="CHEBI:15377"/>
        <dbReference type="ChEBI" id="CHEBI:58435"/>
        <dbReference type="ChEBI" id="CHEBI:59457"/>
        <dbReference type="EC" id="3.5.4.19"/>
    </reaction>
</comment>
<comment type="similarity">
    <text evidence="11">Belongs to the PRA-CH family.</text>
</comment>
<comment type="catalytic activity">
    <reaction evidence="2">
        <text>1-(5-phospho-beta-D-ribosyl)-ATP + H2O = 1-(5-phospho-beta-D-ribosyl)-5'-AMP + diphosphate + H(+)</text>
        <dbReference type="Rhea" id="RHEA:22828"/>
        <dbReference type="ChEBI" id="CHEBI:15377"/>
        <dbReference type="ChEBI" id="CHEBI:15378"/>
        <dbReference type="ChEBI" id="CHEBI:33019"/>
        <dbReference type="ChEBI" id="CHEBI:59457"/>
        <dbReference type="ChEBI" id="CHEBI:73183"/>
        <dbReference type="EC" id="3.6.1.31"/>
    </reaction>
</comment>
<evidence type="ECO:0000256" key="4">
    <source>
        <dbReference type="ARBA" id="ARBA00005204"/>
    </source>
</evidence>
<comment type="pathway">
    <text evidence="3 11">Amino-acid biosynthesis; L-histidine biosynthesis; L-histidine from 5-phospho-alpha-D-ribose 1-diphosphate: step 3/9.</text>
</comment>
<comment type="cofactor">
    <cofactor evidence="11">
        <name>Mg(2+)</name>
        <dbReference type="ChEBI" id="CHEBI:18420"/>
    </cofactor>
    <text evidence="11">Binds 1 Mg(2+) ion per subunit.</text>
</comment>
<dbReference type="KEGG" id="ssm:Spirs_2882"/>
<dbReference type="Gene3D" id="3.10.20.810">
    <property type="entry name" value="Phosphoribosyl-AMP cyclohydrolase"/>
    <property type="match status" value="1"/>
</dbReference>
<evidence type="ECO:0000256" key="3">
    <source>
        <dbReference type="ARBA" id="ARBA00005169"/>
    </source>
</evidence>
<dbReference type="EMBL" id="CP002116">
    <property type="protein sequence ID" value="ADK81985.1"/>
    <property type="molecule type" value="Genomic_DNA"/>
</dbReference>
<evidence type="ECO:0000256" key="11">
    <source>
        <dbReference type="HAMAP-Rule" id="MF_01021"/>
    </source>
</evidence>
<feature type="region of interest" description="Disordered" evidence="12">
    <location>
        <begin position="1"/>
        <end position="22"/>
    </location>
</feature>
<dbReference type="GO" id="GO:0000287">
    <property type="term" value="F:magnesium ion binding"/>
    <property type="evidence" value="ECO:0007669"/>
    <property type="project" value="UniProtKB-UniRule"/>
</dbReference>
<reference evidence="14 15" key="1">
    <citation type="journal article" date="2010" name="Stand. Genomic Sci.">
        <title>Complete genome sequence of Spirochaeta smaragdinae type strain (SEBR 4228).</title>
        <authorList>
            <person name="Mavromatis K."/>
            <person name="Yasawong M."/>
            <person name="Chertkov O."/>
            <person name="Lapidus A."/>
            <person name="Lucas S."/>
            <person name="Nolan M."/>
            <person name="Del Rio T.G."/>
            <person name="Tice H."/>
            <person name="Cheng J.F."/>
            <person name="Pitluck S."/>
            <person name="Liolios K."/>
            <person name="Ivanova N."/>
            <person name="Tapia R."/>
            <person name="Han C."/>
            <person name="Bruce D."/>
            <person name="Goodwin L."/>
            <person name="Pati A."/>
            <person name="Chen A."/>
            <person name="Palaniappan K."/>
            <person name="Land M."/>
            <person name="Hauser L."/>
            <person name="Chang Y.J."/>
            <person name="Jeffries C.D."/>
            <person name="Detter J.C."/>
            <person name="Rohde M."/>
            <person name="Brambilla E."/>
            <person name="Spring S."/>
            <person name="Goker M."/>
            <person name="Sikorski J."/>
            <person name="Woyke T."/>
            <person name="Bristow J."/>
            <person name="Eisen J.A."/>
            <person name="Markowitz V."/>
            <person name="Hugenholtz P."/>
            <person name="Klenk H.P."/>
            <person name="Kyrpides N.C."/>
        </authorList>
    </citation>
    <scope>NUCLEOTIDE SEQUENCE [LARGE SCALE GENOMIC DNA]</scope>
    <source>
        <strain evidence="15">DSM 11293 / JCM 15392 / SEBR 4228</strain>
    </source>
</reference>
<dbReference type="eggNOG" id="COG0139">
    <property type="taxonomic scope" value="Bacteria"/>
</dbReference>
<dbReference type="GO" id="GO:0008270">
    <property type="term" value="F:zinc ion binding"/>
    <property type="evidence" value="ECO:0007669"/>
    <property type="project" value="UniProtKB-UniRule"/>
</dbReference>
<dbReference type="PANTHER" id="PTHR42945">
    <property type="entry name" value="HISTIDINE BIOSYNTHESIS BIFUNCTIONAL PROTEIN"/>
    <property type="match status" value="1"/>
</dbReference>
<comment type="similarity">
    <text evidence="5">In the C-terminal section; belongs to the PRA-PH family.</text>
</comment>
<evidence type="ECO:0000256" key="5">
    <source>
        <dbReference type="ARBA" id="ARBA00007731"/>
    </source>
</evidence>
<dbReference type="UniPathway" id="UPA00031">
    <property type="reaction ID" value="UER00008"/>
</dbReference>
<dbReference type="GO" id="GO:0004635">
    <property type="term" value="F:phosphoribosyl-AMP cyclohydrolase activity"/>
    <property type="evidence" value="ECO:0007669"/>
    <property type="project" value="UniProtKB-UniRule"/>
</dbReference>
<keyword evidence="10 11" id="KW-0368">Histidine biosynthesis</keyword>
<accession>E1R2A0</accession>
<dbReference type="Proteomes" id="UP000002318">
    <property type="component" value="Chromosome"/>
</dbReference>
<keyword evidence="7 11" id="KW-0963">Cytoplasm</keyword>
<comment type="cofactor">
    <cofactor evidence="11">
        <name>Zn(2+)</name>
        <dbReference type="ChEBI" id="CHEBI:29105"/>
    </cofactor>
    <text evidence="11">Binds 1 zinc ion per subunit.</text>
</comment>
<dbReference type="InterPro" id="IPR002496">
    <property type="entry name" value="PRib_AMP_CycHydrolase_dom"/>
</dbReference>
<dbReference type="EC" id="3.5.4.19" evidence="11"/>
<comment type="similarity">
    <text evidence="6">In the N-terminal section; belongs to the PRA-CH family.</text>
</comment>
<dbReference type="InterPro" id="IPR026660">
    <property type="entry name" value="PRA-CH"/>
</dbReference>
<dbReference type="GO" id="GO:0004636">
    <property type="term" value="F:phosphoribosyl-ATP diphosphatase activity"/>
    <property type="evidence" value="ECO:0007669"/>
    <property type="project" value="UniProtKB-EC"/>
</dbReference>